<dbReference type="STRING" id="1769779.AUP74_00737"/>
<dbReference type="InterPro" id="IPR027385">
    <property type="entry name" value="Beta-barrel_OMP"/>
</dbReference>
<dbReference type="KEGG" id="micc:AUP74_00737"/>
<accession>A0A1C9W4Y7</accession>
<dbReference type="InterPro" id="IPR011250">
    <property type="entry name" value="OMP/PagP_B-barrel"/>
</dbReference>
<sequence length="255" mass="28119" precursor="true">MLRKRILLTAIAASVLSFGAHADGLYVGGSLSYNDMDDVDTDGRFTSDFITGGPVSVLIESGTRVRWSTDVDSGWGVNLALGYRVDGFRFEVEYAYAEHDVDSHDNVRIAGVGNIDDLDASVLIEGLDTELGVTVGEVVGDGKGEFSTDYLFVNAFYDWDTGTQWQPYIGVGAGNAWVDVDYNPSNVRIIDDDDSVFAWQLMGGINYLCSDQLTFFGGLRWRETDDVEVDATLLPADFDMKTESWLLEGGVRWHF</sequence>
<keyword evidence="5" id="KW-1185">Reference proteome</keyword>
<evidence type="ECO:0000313" key="4">
    <source>
        <dbReference type="EMBL" id="AOS96205.1"/>
    </source>
</evidence>
<feature type="domain" description="Outer membrane protein beta-barrel" evidence="3">
    <location>
        <begin position="8"/>
        <end position="226"/>
    </location>
</feature>
<feature type="chain" id="PRO_5008895411" evidence="2">
    <location>
        <begin position="23"/>
        <end position="255"/>
    </location>
</feature>
<dbReference type="EMBL" id="CP014143">
    <property type="protein sequence ID" value="AOS96205.1"/>
    <property type="molecule type" value="Genomic_DNA"/>
</dbReference>
<gene>
    <name evidence="4" type="ORF">AUP74_00737</name>
</gene>
<dbReference type="Gene3D" id="2.40.160.20">
    <property type="match status" value="1"/>
</dbReference>
<evidence type="ECO:0000313" key="5">
    <source>
        <dbReference type="Proteomes" id="UP000095672"/>
    </source>
</evidence>
<evidence type="ECO:0000259" key="3">
    <source>
        <dbReference type="Pfam" id="PF13505"/>
    </source>
</evidence>
<name>A0A1C9W4Y7_9GAMM</name>
<dbReference type="Proteomes" id="UP000095672">
    <property type="component" value="Chromosome"/>
</dbReference>
<dbReference type="OrthoDB" id="9810784at2"/>
<keyword evidence="1 2" id="KW-0732">Signal</keyword>
<feature type="signal peptide" evidence="2">
    <location>
        <begin position="1"/>
        <end position="22"/>
    </location>
</feature>
<organism evidence="4 5">
    <name type="scientific">Microbulbifer aggregans</name>
    <dbReference type="NCBI Taxonomy" id="1769779"/>
    <lineage>
        <taxon>Bacteria</taxon>
        <taxon>Pseudomonadati</taxon>
        <taxon>Pseudomonadota</taxon>
        <taxon>Gammaproteobacteria</taxon>
        <taxon>Cellvibrionales</taxon>
        <taxon>Microbulbiferaceae</taxon>
        <taxon>Microbulbifer</taxon>
    </lineage>
</organism>
<dbReference type="AlphaFoldDB" id="A0A1C9W4Y7"/>
<proteinExistence type="predicted"/>
<evidence type="ECO:0000256" key="2">
    <source>
        <dbReference type="SAM" id="SignalP"/>
    </source>
</evidence>
<reference evidence="5" key="1">
    <citation type="submission" date="2016-01" db="EMBL/GenBank/DDBJ databases">
        <title>Complete genome sequence of Microbulbifer sp. CCB-MM1, a halophile isolated from Matang Mangrove Forest, Perak.</title>
        <authorList>
            <person name="Moh T.H."/>
            <person name="Dinesh B."/>
            <person name="Lau N.-S."/>
            <person name="Go F."/>
            <person name="Alexander Chong S.-C."/>
        </authorList>
    </citation>
    <scope>NUCLEOTIDE SEQUENCE [LARGE SCALE GENOMIC DNA]</scope>
    <source>
        <strain evidence="5">CCB-MM1</strain>
    </source>
</reference>
<dbReference type="SUPFAM" id="SSF56925">
    <property type="entry name" value="OMPA-like"/>
    <property type="match status" value="1"/>
</dbReference>
<dbReference type="RefSeq" id="WP_069946366.1">
    <property type="nucleotide sequence ID" value="NZ_CP014143.1"/>
</dbReference>
<dbReference type="PATRIC" id="fig|1769779.3.peg.754"/>
<evidence type="ECO:0000256" key="1">
    <source>
        <dbReference type="ARBA" id="ARBA00022729"/>
    </source>
</evidence>
<dbReference type="Pfam" id="PF13505">
    <property type="entry name" value="OMP_b-brl"/>
    <property type="match status" value="1"/>
</dbReference>
<protein>
    <submittedName>
        <fullName evidence="4">Surface antigen</fullName>
    </submittedName>
</protein>